<keyword evidence="4" id="KW-0406">Ion transport</keyword>
<dbReference type="GO" id="GO:0016020">
    <property type="term" value="C:membrane"/>
    <property type="evidence" value="ECO:0007669"/>
    <property type="project" value="UniProtKB-SubCell"/>
</dbReference>
<reference evidence="7 8" key="1">
    <citation type="journal article" date="2015" name="Nature">
        <title>rRNA introns, odd ribosomes, and small enigmatic genomes across a large radiation of phyla.</title>
        <authorList>
            <person name="Brown C.T."/>
            <person name="Hug L.A."/>
            <person name="Thomas B.C."/>
            <person name="Sharon I."/>
            <person name="Castelle C.J."/>
            <person name="Singh A."/>
            <person name="Wilkins M.J."/>
            <person name="Williams K.H."/>
            <person name="Banfield J.F."/>
        </authorList>
    </citation>
    <scope>NUCLEOTIDE SEQUENCE [LARGE SCALE GENOMIC DNA]</scope>
</reference>
<gene>
    <name evidence="7" type="ORF">US96_C0019G0011</name>
</gene>
<evidence type="ECO:0000256" key="5">
    <source>
        <dbReference type="ARBA" id="ARBA00023136"/>
    </source>
</evidence>
<evidence type="ECO:0000256" key="2">
    <source>
        <dbReference type="ARBA" id="ARBA00022448"/>
    </source>
</evidence>
<evidence type="ECO:0000313" key="8">
    <source>
        <dbReference type="Proteomes" id="UP000034181"/>
    </source>
</evidence>
<dbReference type="EMBL" id="LBUZ01000019">
    <property type="protein sequence ID" value="KKQ74997.1"/>
    <property type="molecule type" value="Genomic_DNA"/>
</dbReference>
<keyword evidence="6" id="KW-0066">ATP synthesis</keyword>
<protein>
    <submittedName>
        <fullName evidence="7">ATP synthase f1 subcomplex delta subunit</fullName>
    </submittedName>
</protein>
<dbReference type="SUPFAM" id="SSF160527">
    <property type="entry name" value="V-type ATPase subunit E-like"/>
    <property type="match status" value="1"/>
</dbReference>
<keyword evidence="3" id="KW-0375">Hydrogen ion transport</keyword>
<dbReference type="InterPro" id="IPR038495">
    <property type="entry name" value="ATPase_E_C"/>
</dbReference>
<comment type="caution">
    <text evidence="7">The sequence shown here is derived from an EMBL/GenBank/DDBJ whole genome shotgun (WGS) entry which is preliminary data.</text>
</comment>
<dbReference type="Proteomes" id="UP000034181">
    <property type="component" value="Unassembled WGS sequence"/>
</dbReference>
<organism evidence="7 8">
    <name type="scientific">Candidatus Woesebacteria bacterium GW2011_GWB1_38_5b</name>
    <dbReference type="NCBI Taxonomy" id="1618569"/>
    <lineage>
        <taxon>Bacteria</taxon>
        <taxon>Candidatus Woeseibacteriota</taxon>
    </lineage>
</organism>
<dbReference type="Gene3D" id="3.30.2320.30">
    <property type="entry name" value="ATP synthase, E subunit, C-terminal"/>
    <property type="match status" value="1"/>
</dbReference>
<evidence type="ECO:0000256" key="1">
    <source>
        <dbReference type="ARBA" id="ARBA00004370"/>
    </source>
</evidence>
<comment type="subcellular location">
    <subcellularLocation>
        <location evidence="1">Membrane</location>
    </subcellularLocation>
</comment>
<dbReference type="InterPro" id="IPR000711">
    <property type="entry name" value="ATPase_OSCP/dsu"/>
</dbReference>
<accession>A0A0G0K822</accession>
<evidence type="ECO:0000313" key="7">
    <source>
        <dbReference type="EMBL" id="KKQ74997.1"/>
    </source>
</evidence>
<evidence type="ECO:0000256" key="3">
    <source>
        <dbReference type="ARBA" id="ARBA00022781"/>
    </source>
</evidence>
<keyword evidence="2" id="KW-0813">Transport</keyword>
<dbReference type="GO" id="GO:0046933">
    <property type="term" value="F:proton-transporting ATP synthase activity, rotational mechanism"/>
    <property type="evidence" value="ECO:0007669"/>
    <property type="project" value="InterPro"/>
</dbReference>
<dbReference type="Pfam" id="PF00213">
    <property type="entry name" value="OSCP"/>
    <property type="match status" value="1"/>
</dbReference>
<dbReference type="AlphaFoldDB" id="A0A0G0K822"/>
<name>A0A0G0K822_9BACT</name>
<proteinExistence type="predicted"/>
<keyword evidence="5" id="KW-0472">Membrane</keyword>
<sequence length="160" mass="18293">MDQVNILKMVRSVEDQEEVKNTISSLLENLYKTGVNKTTQSKSEYEKKITEEILSDLNRKNIKEASDIENYLNSLLESLKNLPMVKITIAVSPNNHLLDMLKSWAEENLGKNTVFDIDTDSDILGGVILSTKKGLYKDFSLSKKLNDVFAEKRKEIFFQT</sequence>
<evidence type="ECO:0000256" key="6">
    <source>
        <dbReference type="ARBA" id="ARBA00023310"/>
    </source>
</evidence>
<evidence type="ECO:0000256" key="4">
    <source>
        <dbReference type="ARBA" id="ARBA00023065"/>
    </source>
</evidence>